<evidence type="ECO:0000313" key="2">
    <source>
        <dbReference type="Proteomes" id="UP000058857"/>
    </source>
</evidence>
<dbReference type="Proteomes" id="UP000058857">
    <property type="component" value="Chromosome 1"/>
</dbReference>
<proteinExistence type="predicted"/>
<dbReference type="AlphaFoldDB" id="A0A0S2IQP1"/>
<sequence>MYVELPTTDRKFLSIFYMSVNRIDRSLRILSLFQNPKRN</sequence>
<accession>A0A0S2IQP1</accession>
<gene>
    <name evidence="1" type="ORF">LBBP_01701</name>
</gene>
<evidence type="ECO:0000313" key="1">
    <source>
        <dbReference type="EMBL" id="ALO25988.1"/>
    </source>
</evidence>
<dbReference type="PATRIC" id="fig|280505.15.peg.1667"/>
<dbReference type="EMBL" id="CP012029">
    <property type="protein sequence ID" value="ALO25988.1"/>
    <property type="molecule type" value="Genomic_DNA"/>
</dbReference>
<organism evidence="1">
    <name type="scientific">Leptospira borgpetersenii serovar Ballum</name>
    <dbReference type="NCBI Taxonomy" id="280505"/>
    <lineage>
        <taxon>Bacteria</taxon>
        <taxon>Pseudomonadati</taxon>
        <taxon>Spirochaetota</taxon>
        <taxon>Spirochaetia</taxon>
        <taxon>Leptospirales</taxon>
        <taxon>Leptospiraceae</taxon>
        <taxon>Leptospira</taxon>
    </lineage>
</organism>
<name>A0A0S2IQP1_LEPBO</name>
<reference evidence="1 2" key="1">
    <citation type="journal article" date="2015" name="PLoS Negl. Trop. Dis.">
        <title>Distribution of Plasmids in Distinct Leptospira Pathogenic Species.</title>
        <authorList>
            <person name="Wang Y."/>
            <person name="Zhuang X."/>
            <person name="Zhong Y."/>
            <person name="Zhang C."/>
            <person name="Zhang Y."/>
            <person name="Zeng L."/>
            <person name="Zhu Y."/>
            <person name="He P."/>
            <person name="Dong K."/>
            <person name="Pal U."/>
            <person name="Guo X."/>
            <person name="Qin J."/>
        </authorList>
    </citation>
    <scope>NUCLEOTIDE SEQUENCE [LARGE SCALE GENOMIC DNA]</scope>
    <source>
        <strain evidence="1 2">56604</strain>
    </source>
</reference>
<protein>
    <submittedName>
        <fullName evidence="1">Uncharacterized protein</fullName>
    </submittedName>
</protein>